<dbReference type="GeneID" id="33566007"/>
<dbReference type="Proteomes" id="UP000193648">
    <property type="component" value="Unassembled WGS sequence"/>
</dbReference>
<reference evidence="1 2" key="1">
    <citation type="submission" date="2016-07" db="EMBL/GenBank/DDBJ databases">
        <title>Pervasive Adenine N6-methylation of Active Genes in Fungi.</title>
        <authorList>
            <consortium name="DOE Joint Genome Institute"/>
            <person name="Mondo S.J."/>
            <person name="Dannebaum R.O."/>
            <person name="Kuo R.C."/>
            <person name="Labutti K."/>
            <person name="Haridas S."/>
            <person name="Kuo A."/>
            <person name="Salamov A."/>
            <person name="Ahrendt S.R."/>
            <person name="Lipzen A."/>
            <person name="Sullivan W."/>
            <person name="Andreopoulos W.B."/>
            <person name="Clum A."/>
            <person name="Lindquist E."/>
            <person name="Daum C."/>
            <person name="Ramamoorthy G.K."/>
            <person name="Gryganskyi A."/>
            <person name="Culley D."/>
            <person name="Magnuson J.K."/>
            <person name="James T.Y."/>
            <person name="O'Malley M.A."/>
            <person name="Stajich J.E."/>
            <person name="Spatafora J.W."/>
            <person name="Visel A."/>
            <person name="Grigoriev I.V."/>
        </authorList>
    </citation>
    <scope>NUCLEOTIDE SEQUENCE [LARGE SCALE GENOMIC DNA]</scope>
    <source>
        <strain evidence="1 2">NRRL 3116</strain>
    </source>
</reference>
<sequence>MMQFYLFRQFTLFCSKYIQCMYLSFSETCISLQILSIHTIFKEKPVYDLYMFSFFLT</sequence>
<protein>
    <submittedName>
        <fullName evidence="1">Uncharacterized protein</fullName>
    </submittedName>
</protein>
<dbReference type="EMBL" id="MCFF01000018">
    <property type="protein sequence ID" value="ORZ16089.1"/>
    <property type="molecule type" value="Genomic_DNA"/>
</dbReference>
<evidence type="ECO:0000313" key="2">
    <source>
        <dbReference type="Proteomes" id="UP000193648"/>
    </source>
</evidence>
<name>A0A1Y2GMU6_9FUNG</name>
<proteinExistence type="predicted"/>
<keyword evidence="2" id="KW-1185">Reference proteome</keyword>
<organism evidence="1 2">
    <name type="scientific">Lobosporangium transversale</name>
    <dbReference type="NCBI Taxonomy" id="64571"/>
    <lineage>
        <taxon>Eukaryota</taxon>
        <taxon>Fungi</taxon>
        <taxon>Fungi incertae sedis</taxon>
        <taxon>Mucoromycota</taxon>
        <taxon>Mortierellomycotina</taxon>
        <taxon>Mortierellomycetes</taxon>
        <taxon>Mortierellales</taxon>
        <taxon>Mortierellaceae</taxon>
        <taxon>Lobosporangium</taxon>
    </lineage>
</organism>
<evidence type="ECO:0000313" key="1">
    <source>
        <dbReference type="EMBL" id="ORZ16089.1"/>
    </source>
</evidence>
<dbReference type="InParanoid" id="A0A1Y2GMU6"/>
<accession>A0A1Y2GMU6</accession>
<dbReference type="RefSeq" id="XP_021881436.1">
    <property type="nucleotide sequence ID" value="XM_022024163.1"/>
</dbReference>
<dbReference type="AlphaFoldDB" id="A0A1Y2GMU6"/>
<gene>
    <name evidence="1" type="ORF">BCR41DRAFT_353502</name>
</gene>
<comment type="caution">
    <text evidence="1">The sequence shown here is derived from an EMBL/GenBank/DDBJ whole genome shotgun (WGS) entry which is preliminary data.</text>
</comment>